<feature type="disulfide bond" evidence="6">
    <location>
        <begin position="91"/>
        <end position="103"/>
    </location>
</feature>
<reference evidence="11" key="1">
    <citation type="submission" date="2025-08" db="UniProtKB">
        <authorList>
            <consortium name="RefSeq"/>
        </authorList>
    </citation>
    <scope>IDENTIFICATION</scope>
    <source>
        <tissue evidence="11">Liver</tissue>
    </source>
</reference>
<dbReference type="SUPFAM" id="SSF48619">
    <property type="entry name" value="Phospholipase A2, PLA2"/>
    <property type="match status" value="1"/>
</dbReference>
<dbReference type="PROSITE" id="PS00118">
    <property type="entry name" value="PA2_HIS"/>
    <property type="match status" value="1"/>
</dbReference>
<dbReference type="GO" id="GO:0005543">
    <property type="term" value="F:phospholipid binding"/>
    <property type="evidence" value="ECO:0007669"/>
    <property type="project" value="TreeGrafter"/>
</dbReference>
<evidence type="ECO:0000256" key="1">
    <source>
        <dbReference type="ARBA" id="ARBA00004613"/>
    </source>
</evidence>
<dbReference type="InterPro" id="IPR033112">
    <property type="entry name" value="PLA2_Asp_AS"/>
</dbReference>
<evidence type="ECO:0000256" key="8">
    <source>
        <dbReference type="RuleBase" id="RU361236"/>
    </source>
</evidence>
<evidence type="ECO:0000256" key="5">
    <source>
        <dbReference type="PIRSR" id="PIRSR601211-2"/>
    </source>
</evidence>
<dbReference type="GO" id="GO:0016042">
    <property type="term" value="P:lipid catabolic process"/>
    <property type="evidence" value="ECO:0007669"/>
    <property type="project" value="InterPro"/>
</dbReference>
<comment type="subcellular location">
    <subcellularLocation>
        <location evidence="1 8">Secreted</location>
    </subcellularLocation>
</comment>
<dbReference type="InterPro" id="IPR001211">
    <property type="entry name" value="PLA2"/>
</dbReference>
<keyword evidence="10" id="KW-1185">Reference proteome</keyword>
<feature type="disulfide bond" evidence="6">
    <location>
        <begin position="40"/>
        <end position="130"/>
    </location>
</feature>
<feature type="binding site" evidence="5">
    <location>
        <position position="41"/>
    </location>
    <ligand>
        <name>Ca(2+)</name>
        <dbReference type="ChEBI" id="CHEBI:29108"/>
    </ligand>
</feature>
<feature type="disulfide bond" evidence="6">
    <location>
        <begin position="64"/>
        <end position="105"/>
    </location>
</feature>
<dbReference type="FunFam" id="1.20.90.10:FF:000001">
    <property type="entry name" value="Basic phospholipase A2 homolog"/>
    <property type="match status" value="1"/>
</dbReference>
<feature type="disulfide bond" evidence="6">
    <location>
        <begin position="42"/>
        <end position="58"/>
    </location>
</feature>
<keyword evidence="5" id="KW-0106">Calcium</keyword>
<dbReference type="GO" id="GO:0005576">
    <property type="term" value="C:extracellular region"/>
    <property type="evidence" value="ECO:0007669"/>
    <property type="project" value="UniProtKB-SubCell"/>
</dbReference>
<dbReference type="RefSeq" id="XP_025030561.1">
    <property type="nucleotide sequence ID" value="XM_025174793.1"/>
</dbReference>
<sequence>MAGHPLGNVPSRHRRGILQLAGVIHCTTGRTPFAYIRYGCYCGWGGSGWPTDQVDWCCFKHDCCYGKAEAENCAPKTQRYTWECEDSEAKCDDIEDKCQKMACECDRDAAKCLAKAPYNVTYLFWPDTLCGKKSPACRDD</sequence>
<feature type="binding site" evidence="5">
    <location>
        <position position="62"/>
    </location>
    <ligand>
        <name>Ca(2+)</name>
        <dbReference type="ChEBI" id="CHEBI:29108"/>
    </ligand>
</feature>
<evidence type="ECO:0000256" key="6">
    <source>
        <dbReference type="PIRSR" id="PIRSR601211-3"/>
    </source>
</evidence>
<feature type="binding site" evidence="5">
    <location>
        <position position="45"/>
    </location>
    <ligand>
        <name>Ca(2+)</name>
        <dbReference type="ChEBI" id="CHEBI:29108"/>
    </ligand>
</feature>
<feature type="disulfide bond" evidence="6">
    <location>
        <begin position="57"/>
        <end position="112"/>
    </location>
</feature>
<dbReference type="PANTHER" id="PTHR11716">
    <property type="entry name" value="PHOSPHOLIPASE A2 FAMILY MEMBER"/>
    <property type="match status" value="1"/>
</dbReference>
<dbReference type="SMART" id="SM00085">
    <property type="entry name" value="PA2c"/>
    <property type="match status" value="1"/>
</dbReference>
<dbReference type="GO" id="GO:0047498">
    <property type="term" value="F:calcium-dependent phospholipase A2 activity"/>
    <property type="evidence" value="ECO:0007669"/>
    <property type="project" value="TreeGrafter"/>
</dbReference>
<dbReference type="PANTHER" id="PTHR11716:SF4">
    <property type="entry name" value="GROUP 10 SECRETORY PHOSPHOLIPASE A2"/>
    <property type="match status" value="1"/>
</dbReference>
<feature type="active site" evidence="4">
    <location>
        <position position="61"/>
    </location>
</feature>
<evidence type="ECO:0000256" key="2">
    <source>
        <dbReference type="ARBA" id="ARBA00022525"/>
    </source>
</evidence>
<feature type="disulfide bond" evidence="6">
    <location>
        <begin position="73"/>
        <end position="98"/>
    </location>
</feature>
<dbReference type="InterPro" id="IPR036444">
    <property type="entry name" value="PLipase_A2_dom_sf"/>
</dbReference>
<dbReference type="GO" id="GO:0006644">
    <property type="term" value="P:phospholipid metabolic process"/>
    <property type="evidence" value="ECO:0007669"/>
    <property type="project" value="InterPro"/>
</dbReference>
<dbReference type="CDD" id="cd00125">
    <property type="entry name" value="PLA2c"/>
    <property type="match status" value="1"/>
</dbReference>
<dbReference type="Pfam" id="PF00068">
    <property type="entry name" value="Phospholip_A2_1"/>
    <property type="match status" value="1"/>
</dbReference>
<feature type="disulfide bond" evidence="6">
    <location>
        <begin position="63"/>
        <end position="137"/>
    </location>
</feature>
<feature type="active site" evidence="4">
    <location>
        <position position="106"/>
    </location>
</feature>
<dbReference type="PROSITE" id="PS00119">
    <property type="entry name" value="PA2_ASP"/>
    <property type="match status" value="1"/>
</dbReference>
<evidence type="ECO:0000313" key="10">
    <source>
        <dbReference type="Proteomes" id="UP000695026"/>
    </source>
</evidence>
<feature type="binding site" evidence="5">
    <location>
        <position position="43"/>
    </location>
    <ligand>
        <name>Ca(2+)</name>
        <dbReference type="ChEBI" id="CHEBI:29108"/>
    </ligand>
</feature>
<dbReference type="GO" id="GO:0050482">
    <property type="term" value="P:arachidonate secretion"/>
    <property type="evidence" value="ECO:0007669"/>
    <property type="project" value="InterPro"/>
</dbReference>
<dbReference type="GeneID" id="103063137"/>
<gene>
    <name evidence="11" type="primary">LOC103063137</name>
</gene>
<dbReference type="Proteomes" id="UP000695026">
    <property type="component" value="Unplaced"/>
</dbReference>
<keyword evidence="5" id="KW-0479">Metal-binding</keyword>
<keyword evidence="2 8" id="KW-0964">Secreted</keyword>
<dbReference type="GO" id="GO:0005509">
    <property type="term" value="F:calcium ion binding"/>
    <property type="evidence" value="ECO:0007669"/>
    <property type="project" value="InterPro"/>
</dbReference>
<evidence type="ECO:0000256" key="7">
    <source>
        <dbReference type="RuleBase" id="RU003654"/>
    </source>
</evidence>
<feature type="domain" description="Phospholipase A2-like central" evidence="9">
    <location>
        <begin position="16"/>
        <end position="131"/>
    </location>
</feature>
<proteinExistence type="inferred from homology"/>
<accession>A0A9F5MZX8</accession>
<protein>
    <submittedName>
        <fullName evidence="11">Phospholipase A2-like isoform X2</fullName>
    </submittedName>
</protein>
<comment type="similarity">
    <text evidence="7">Belongs to the phospholipase A2 family.</text>
</comment>
<evidence type="ECO:0000256" key="3">
    <source>
        <dbReference type="ARBA" id="ARBA00023157"/>
    </source>
</evidence>
<evidence type="ECO:0000313" key="11">
    <source>
        <dbReference type="RefSeq" id="XP_025030561.1"/>
    </source>
</evidence>
<comment type="cofactor">
    <cofactor evidence="5">
        <name>Ca(2+)</name>
        <dbReference type="ChEBI" id="CHEBI:29108"/>
    </cofactor>
    <text evidence="5">Binds 1 Ca(2+) ion per subunit.</text>
</comment>
<evidence type="ECO:0000256" key="4">
    <source>
        <dbReference type="PIRSR" id="PIRSR601211-1"/>
    </source>
</evidence>
<evidence type="ECO:0000259" key="9">
    <source>
        <dbReference type="SMART" id="SM00085"/>
    </source>
</evidence>
<dbReference type="Gene3D" id="1.20.90.10">
    <property type="entry name" value="Phospholipase A2 domain"/>
    <property type="match status" value="1"/>
</dbReference>
<keyword evidence="3 6" id="KW-1015">Disulfide bond</keyword>
<dbReference type="InterPro" id="IPR033113">
    <property type="entry name" value="PLA2_histidine"/>
</dbReference>
<dbReference type="PRINTS" id="PR00389">
    <property type="entry name" value="PHPHLIPASEA2"/>
</dbReference>
<organism evidence="10 11">
    <name type="scientific">Python bivittatus</name>
    <name type="common">Burmese python</name>
    <name type="synonym">Python molurus bivittatus</name>
    <dbReference type="NCBI Taxonomy" id="176946"/>
    <lineage>
        <taxon>Eukaryota</taxon>
        <taxon>Metazoa</taxon>
        <taxon>Chordata</taxon>
        <taxon>Craniata</taxon>
        <taxon>Vertebrata</taxon>
        <taxon>Euteleostomi</taxon>
        <taxon>Lepidosauria</taxon>
        <taxon>Squamata</taxon>
        <taxon>Bifurcata</taxon>
        <taxon>Unidentata</taxon>
        <taxon>Episquamata</taxon>
        <taxon>Toxicofera</taxon>
        <taxon>Serpentes</taxon>
        <taxon>Henophidia</taxon>
        <taxon>Pythonidae</taxon>
        <taxon>Python</taxon>
    </lineage>
</organism>
<name>A0A9F5MZX8_PYTBI</name>
<dbReference type="InterPro" id="IPR016090">
    <property type="entry name" value="PLA2-like_dom"/>
</dbReference>
<dbReference type="AlphaFoldDB" id="A0A9F5MZX8"/>